<proteinExistence type="predicted"/>
<sequence>MENHLKADDATPHLANCRCGFEPVPEYGPTSIVTCPNCSEFVAITTPAFFAHPVRQREMRHGGPYWHGARSVHPPVEIGDNHG</sequence>
<dbReference type="EMBL" id="CP140635">
    <property type="protein sequence ID" value="WQN36637.1"/>
    <property type="molecule type" value="Genomic_DNA"/>
</dbReference>
<evidence type="ECO:0000313" key="1">
    <source>
        <dbReference type="EMBL" id="WQN36637.1"/>
    </source>
</evidence>
<reference evidence="1 2" key="1">
    <citation type="submission" date="2023-12" db="EMBL/GenBank/DDBJ databases">
        <authorList>
            <person name="Menendez E."/>
            <person name="Kaur S."/>
            <person name="Flores-Felix J.D."/>
            <person name="diCenzo G.C."/>
            <person name="Peix A."/>
            <person name="Velazquez E."/>
        </authorList>
    </citation>
    <scope>NUCLEOTIDE SEQUENCE [LARGE SCALE GENOMIC DNA]</scope>
    <source>
        <strain evidence="1 2">CIP 108029</strain>
    </source>
</reference>
<dbReference type="RefSeq" id="WP_193444957.1">
    <property type="nucleotide sequence ID" value="NZ_BSOQ01000045.1"/>
</dbReference>
<evidence type="ECO:0000313" key="2">
    <source>
        <dbReference type="Proteomes" id="UP001322785"/>
    </source>
</evidence>
<gene>
    <name evidence="1" type="ORF">U5G49_001726</name>
</gene>
<organism evidence="1 2">
    <name type="scientific">Rhizobium indigoferae</name>
    <dbReference type="NCBI Taxonomy" id="158891"/>
    <lineage>
        <taxon>Bacteria</taxon>
        <taxon>Pseudomonadati</taxon>
        <taxon>Pseudomonadota</taxon>
        <taxon>Alphaproteobacteria</taxon>
        <taxon>Hyphomicrobiales</taxon>
        <taxon>Rhizobiaceae</taxon>
        <taxon>Rhizobium/Agrobacterium group</taxon>
        <taxon>Rhizobium</taxon>
    </lineage>
</organism>
<name>A0ABZ0ZAM1_9HYPH</name>
<dbReference type="Proteomes" id="UP001322785">
    <property type="component" value="Chromosome"/>
</dbReference>
<keyword evidence="2" id="KW-1185">Reference proteome</keyword>
<accession>A0ABZ0ZAM1</accession>
<protein>
    <submittedName>
        <fullName evidence="1">Uncharacterized protein</fullName>
    </submittedName>
</protein>